<evidence type="ECO:0000256" key="2">
    <source>
        <dbReference type="ARBA" id="ARBA00010120"/>
    </source>
</evidence>
<feature type="transmembrane region" description="Helical" evidence="11">
    <location>
        <begin position="12"/>
        <end position="29"/>
    </location>
</feature>
<feature type="transmembrane region" description="Helical" evidence="11">
    <location>
        <begin position="41"/>
        <end position="61"/>
    </location>
</feature>
<evidence type="ECO:0000256" key="3">
    <source>
        <dbReference type="ARBA" id="ARBA00022448"/>
    </source>
</evidence>
<feature type="transmembrane region" description="Helical" evidence="11">
    <location>
        <begin position="200"/>
        <end position="218"/>
    </location>
</feature>
<keyword evidence="10" id="KW-0675">Receptor</keyword>
<name>A0A7S4RX64_9DINO</name>
<dbReference type="GO" id="GO:0046923">
    <property type="term" value="F:ER retention sequence binding"/>
    <property type="evidence" value="ECO:0007669"/>
    <property type="project" value="InterPro"/>
</dbReference>
<comment type="subcellular location">
    <subcellularLocation>
        <location evidence="1">Endoplasmic reticulum membrane</location>
        <topology evidence="1">Multi-pass membrane protein</topology>
    </subcellularLocation>
</comment>
<evidence type="ECO:0000256" key="6">
    <source>
        <dbReference type="ARBA" id="ARBA00022892"/>
    </source>
</evidence>
<dbReference type="GO" id="GO:0015031">
    <property type="term" value="P:protein transport"/>
    <property type="evidence" value="ECO:0007669"/>
    <property type="project" value="UniProtKB-KW"/>
</dbReference>
<organism evidence="12">
    <name type="scientific">Alexandrium monilatum</name>
    <dbReference type="NCBI Taxonomy" id="311494"/>
    <lineage>
        <taxon>Eukaryota</taxon>
        <taxon>Sar</taxon>
        <taxon>Alveolata</taxon>
        <taxon>Dinophyceae</taxon>
        <taxon>Gonyaulacales</taxon>
        <taxon>Pyrocystaceae</taxon>
        <taxon>Alexandrium</taxon>
    </lineage>
</organism>
<feature type="transmembrane region" description="Helical" evidence="11">
    <location>
        <begin position="140"/>
        <end position="157"/>
    </location>
</feature>
<keyword evidence="8 11" id="KW-1133">Transmembrane helix</keyword>
<keyword evidence="3" id="KW-0813">Transport</keyword>
<reference evidence="12" key="1">
    <citation type="submission" date="2021-01" db="EMBL/GenBank/DDBJ databases">
        <authorList>
            <person name="Corre E."/>
            <person name="Pelletier E."/>
            <person name="Niang G."/>
            <person name="Scheremetjew M."/>
            <person name="Finn R."/>
            <person name="Kale V."/>
            <person name="Holt S."/>
            <person name="Cochrane G."/>
            <person name="Meng A."/>
            <person name="Brown T."/>
            <person name="Cohen L."/>
        </authorList>
    </citation>
    <scope>NUCLEOTIDE SEQUENCE</scope>
    <source>
        <strain evidence="12">CCMP3105</strain>
    </source>
</reference>
<evidence type="ECO:0008006" key="13">
    <source>
        <dbReference type="Google" id="ProtNLM"/>
    </source>
</evidence>
<keyword evidence="4 11" id="KW-0812">Transmembrane</keyword>
<evidence type="ECO:0000256" key="7">
    <source>
        <dbReference type="ARBA" id="ARBA00022927"/>
    </source>
</evidence>
<dbReference type="AlphaFoldDB" id="A0A7S4RX64"/>
<accession>A0A7S4RX64</accession>
<comment type="similarity">
    <text evidence="2">Belongs to the ERD2 family.</text>
</comment>
<keyword evidence="6" id="KW-0931">ER-Golgi transport</keyword>
<gene>
    <name evidence="12" type="ORF">AMON00008_LOCUS41458</name>
</gene>
<dbReference type="GO" id="GO:0006621">
    <property type="term" value="P:protein retention in ER lumen"/>
    <property type="evidence" value="ECO:0007669"/>
    <property type="project" value="InterPro"/>
</dbReference>
<evidence type="ECO:0000256" key="1">
    <source>
        <dbReference type="ARBA" id="ARBA00004477"/>
    </source>
</evidence>
<keyword evidence="5" id="KW-0256">Endoplasmic reticulum</keyword>
<keyword evidence="7" id="KW-0653">Protein transport</keyword>
<dbReference type="GO" id="GO:0016192">
    <property type="term" value="P:vesicle-mediated transport"/>
    <property type="evidence" value="ECO:0007669"/>
    <property type="project" value="UniProtKB-KW"/>
</dbReference>
<feature type="transmembrane region" description="Helical" evidence="11">
    <location>
        <begin position="169"/>
        <end position="188"/>
    </location>
</feature>
<evidence type="ECO:0000256" key="5">
    <source>
        <dbReference type="ARBA" id="ARBA00022824"/>
    </source>
</evidence>
<dbReference type="InterPro" id="IPR000133">
    <property type="entry name" value="ER_ret_rcpt"/>
</dbReference>
<evidence type="ECO:0000256" key="11">
    <source>
        <dbReference type="SAM" id="Phobius"/>
    </source>
</evidence>
<dbReference type="EMBL" id="HBNR01058911">
    <property type="protein sequence ID" value="CAE4627048.1"/>
    <property type="molecule type" value="Transcribed_RNA"/>
</dbReference>
<feature type="transmembrane region" description="Helical" evidence="11">
    <location>
        <begin position="238"/>
        <end position="259"/>
    </location>
</feature>
<proteinExistence type="inferred from homology"/>
<evidence type="ECO:0000256" key="4">
    <source>
        <dbReference type="ARBA" id="ARBA00022692"/>
    </source>
</evidence>
<evidence type="ECO:0000256" key="8">
    <source>
        <dbReference type="ARBA" id="ARBA00022989"/>
    </source>
</evidence>
<protein>
    <recommendedName>
        <fullName evidence="13">ER lumen protein-retaining receptor</fullName>
    </recommendedName>
</protein>
<evidence type="ECO:0000313" key="12">
    <source>
        <dbReference type="EMBL" id="CAE4627048.1"/>
    </source>
</evidence>
<evidence type="ECO:0000256" key="10">
    <source>
        <dbReference type="ARBA" id="ARBA00023170"/>
    </source>
</evidence>
<evidence type="ECO:0000256" key="9">
    <source>
        <dbReference type="ARBA" id="ARBA00023136"/>
    </source>
</evidence>
<sequence length="279" mass="31352">MWVGEYIREKPRASALYAAFAIGVVTIWKTLQARATGQYDYILTLSAALQSLAFGLLVFDTKSTVAEGLSEKSLWAFFIAHVTRLSTTFWGEGYIPEDNTSDVYLYQFLELSGVLLLGYELLKLNTVRNIHDVGQGIERWSMLIGMVCTALILGWKTKSTGHGDYFADLSWMFSVWLEAFALGPQVMLLSSKGCVDESAVHFAGFTLAASLTFAFFWLRNSRDHYTEFADYGEHGFFWAIGIASLVRVGLCGAYFYLFMRSRGKPGGRSEYEMCPHDEL</sequence>
<dbReference type="Pfam" id="PF00810">
    <property type="entry name" value="ER_lumen_recept"/>
    <property type="match status" value="1"/>
</dbReference>
<keyword evidence="9 11" id="KW-0472">Membrane</keyword>
<dbReference type="GO" id="GO:0005789">
    <property type="term" value="C:endoplasmic reticulum membrane"/>
    <property type="evidence" value="ECO:0007669"/>
    <property type="project" value="UniProtKB-SubCell"/>
</dbReference>